<sequence>MNKIKTRHNKERIQLIKETFYNICYLIPISVILLTLALFMSVTIFEDKTLYKGLIGNTTIGVNITWDYIYHGIIGLIFYTGIAHLIAHILMITKRIFVLFDKEIDLLRFSDNKDEEVSKDNKDYEEEG</sequence>
<accession>A0AAW6M1H1</accession>
<evidence type="ECO:0000313" key="2">
    <source>
        <dbReference type="EMBL" id="MDE8694525.1"/>
    </source>
</evidence>
<comment type="caution">
    <text evidence="2">The sequence shown here is derived from an EMBL/GenBank/DDBJ whole genome shotgun (WGS) entry which is preliminary data.</text>
</comment>
<gene>
    <name evidence="2" type="ORF">PZH42_10440</name>
</gene>
<feature type="transmembrane region" description="Helical" evidence="1">
    <location>
        <begin position="68"/>
        <end position="92"/>
    </location>
</feature>
<dbReference type="Proteomes" id="UP001221924">
    <property type="component" value="Unassembled WGS sequence"/>
</dbReference>
<evidence type="ECO:0000313" key="3">
    <source>
        <dbReference type="Proteomes" id="UP001221924"/>
    </source>
</evidence>
<protein>
    <recommendedName>
        <fullName evidence="4">DUF4405 domain-containing protein</fullName>
    </recommendedName>
</protein>
<name>A0AAW6M1H1_9BACE</name>
<evidence type="ECO:0000256" key="1">
    <source>
        <dbReference type="SAM" id="Phobius"/>
    </source>
</evidence>
<dbReference type="EMBL" id="JARFID010000008">
    <property type="protein sequence ID" value="MDE8694525.1"/>
    <property type="molecule type" value="Genomic_DNA"/>
</dbReference>
<evidence type="ECO:0008006" key="4">
    <source>
        <dbReference type="Google" id="ProtNLM"/>
    </source>
</evidence>
<reference evidence="2" key="1">
    <citation type="submission" date="2023-03" db="EMBL/GenBank/DDBJ databases">
        <title>DFI Biobank Strains.</title>
        <authorList>
            <person name="Mostad J."/>
            <person name="Paddock L."/>
            <person name="Medina S."/>
            <person name="Waligurski E."/>
            <person name="Barat B."/>
            <person name="Smith R."/>
            <person name="Burgo V."/>
            <person name="Metcalfe C."/>
            <person name="Woodson C."/>
            <person name="Sundararajan A."/>
            <person name="Ramaswamy R."/>
            <person name="Lin H."/>
            <person name="Pamer E.G."/>
        </authorList>
    </citation>
    <scope>NUCLEOTIDE SEQUENCE</scope>
    <source>
        <strain evidence="2">DFI.9.5</strain>
    </source>
</reference>
<dbReference type="AlphaFoldDB" id="A0AAW6M1H1"/>
<organism evidence="2 3">
    <name type="scientific">Bacteroides cellulosilyticus</name>
    <dbReference type="NCBI Taxonomy" id="246787"/>
    <lineage>
        <taxon>Bacteria</taxon>
        <taxon>Pseudomonadati</taxon>
        <taxon>Bacteroidota</taxon>
        <taxon>Bacteroidia</taxon>
        <taxon>Bacteroidales</taxon>
        <taxon>Bacteroidaceae</taxon>
        <taxon>Bacteroides</taxon>
    </lineage>
</organism>
<proteinExistence type="predicted"/>
<keyword evidence="1" id="KW-0472">Membrane</keyword>
<keyword evidence="1" id="KW-1133">Transmembrane helix</keyword>
<feature type="transmembrane region" description="Helical" evidence="1">
    <location>
        <begin position="20"/>
        <end position="45"/>
    </location>
</feature>
<keyword evidence="1" id="KW-0812">Transmembrane</keyword>